<feature type="compositionally biased region" description="Low complexity" evidence="1">
    <location>
        <begin position="241"/>
        <end position="259"/>
    </location>
</feature>
<feature type="compositionally biased region" description="Acidic residues" evidence="1">
    <location>
        <begin position="167"/>
        <end position="186"/>
    </location>
</feature>
<feature type="compositionally biased region" description="Low complexity" evidence="1">
    <location>
        <begin position="465"/>
        <end position="488"/>
    </location>
</feature>
<feature type="compositionally biased region" description="Low complexity" evidence="1">
    <location>
        <begin position="320"/>
        <end position="339"/>
    </location>
</feature>
<feature type="non-terminal residue" evidence="3">
    <location>
        <position position="793"/>
    </location>
</feature>
<feature type="compositionally biased region" description="Basic and acidic residues" evidence="1">
    <location>
        <begin position="362"/>
        <end position="374"/>
    </location>
</feature>
<feature type="compositionally biased region" description="Basic and acidic residues" evidence="1">
    <location>
        <begin position="95"/>
        <end position="110"/>
    </location>
</feature>
<feature type="compositionally biased region" description="Basic and acidic residues" evidence="1">
    <location>
        <begin position="755"/>
        <end position="782"/>
    </location>
</feature>
<proteinExistence type="predicted"/>
<feature type="compositionally biased region" description="Basic residues" evidence="1">
    <location>
        <begin position="573"/>
        <end position="584"/>
    </location>
</feature>
<feature type="compositionally biased region" description="Polar residues" evidence="1">
    <location>
        <begin position="673"/>
        <end position="692"/>
    </location>
</feature>
<sequence length="793" mass="89085">MSQPVTNMSQPEYAPYDIVDKRFILGILKIDLSEDNSQNKNSNLITIPLQSFIEPEALQKPSVIVPIKAATSLVRNDKFSRFVSESEESEDDLIDSGKDSESDKESSSKSDDEDIEMSTSHATDDYSVDVSPSNSEDEDNSGKELQENSSEKENEKGSSESERPEESSSEEDGTVNEQDDDDDDDVEPLKSSEMINSTAPDDFVVCEKAAVTHAASDNNVQSDKHCFSLTTSSRNSLPTWSSRDLSSPIRSSTNSSTPRSSRDKSLPTKSSRNSLPTKTNEDRFPTTNSSPKISNRDRSPPAKFSRNFLPTRSSIKQSLPTKSSRNSSPTRTNRNRSPPIKSSRNYTLPMRPNRGCSASARSADRSDISTRPSRDTYLQSRDIGNCLPASGQKRSSILSIKSSSPSSQPGQSGKDVETLPNILEQRREKFNNNAIHYKKQTKISLKSTGFFDQKKKSYRTCKIQSDSTSDTDSDSSSSSDLSSRESSSNEGTIPLEDSETDSEGEVTRFKQTGTTERKDDFRTKRRVIKDNVTGWTNRERPYRDKDPNSGMRSRDNFHHSQNPRSHRFDINSHRSRPRSCRSRQRSYSPQRNRGRSRSPRKKRYSSPKRAFTVHQRSSSKKKSSLCPSPKKEKLLSRHQKHRDSPKADIHRNLSPKNRTQHTHKSGPKKYKCGSSSPQMSATSQIEQSHLKCSQSNSESVSSSQPVRTVVSSIVKISSKTESPSIITEVDDTAIEKQDKKLKSTARTSLLDVEKDDNFRDYDNHKQVQRSENRDVSKSENRRTSPQIQITFCG</sequence>
<feature type="compositionally biased region" description="Polar residues" evidence="1">
    <location>
        <begin position="783"/>
        <end position="793"/>
    </location>
</feature>
<evidence type="ECO:0000313" key="3">
    <source>
        <dbReference type="RefSeq" id="XP_006813005.1"/>
    </source>
</evidence>
<evidence type="ECO:0000313" key="2">
    <source>
        <dbReference type="Proteomes" id="UP000694865"/>
    </source>
</evidence>
<feature type="compositionally biased region" description="Low complexity" evidence="1">
    <location>
        <begin position="395"/>
        <end position="413"/>
    </location>
</feature>
<feature type="compositionally biased region" description="Polar residues" evidence="1">
    <location>
        <begin position="267"/>
        <end position="278"/>
    </location>
</feature>
<feature type="compositionally biased region" description="Basic residues" evidence="1">
    <location>
        <begin position="658"/>
        <end position="671"/>
    </location>
</feature>
<feature type="region of interest" description="Disordered" evidence="1">
    <location>
        <begin position="76"/>
        <end position="201"/>
    </location>
</feature>
<name>A0ABM0LZ14_SACKO</name>
<gene>
    <name evidence="3" type="primary">LOC102801998</name>
</gene>
<dbReference type="RefSeq" id="XP_006813005.1">
    <property type="nucleotide sequence ID" value="XM_006812942.1"/>
</dbReference>
<feature type="compositionally biased region" description="Low complexity" evidence="1">
    <location>
        <begin position="693"/>
        <end position="704"/>
    </location>
</feature>
<keyword evidence="2" id="KW-1185">Reference proteome</keyword>
<feature type="compositionally biased region" description="Polar residues" evidence="1">
    <location>
        <begin position="229"/>
        <end position="240"/>
    </location>
</feature>
<organism evidence="2 3">
    <name type="scientific">Saccoglossus kowalevskii</name>
    <name type="common">Acorn worm</name>
    <dbReference type="NCBI Taxonomy" id="10224"/>
    <lineage>
        <taxon>Eukaryota</taxon>
        <taxon>Metazoa</taxon>
        <taxon>Hemichordata</taxon>
        <taxon>Enteropneusta</taxon>
        <taxon>Harrimaniidae</taxon>
        <taxon>Saccoglossus</taxon>
    </lineage>
</organism>
<evidence type="ECO:0000256" key="1">
    <source>
        <dbReference type="SAM" id="MobiDB-lite"/>
    </source>
</evidence>
<feature type="region of interest" description="Disordered" evidence="1">
    <location>
        <begin position="456"/>
        <end position="704"/>
    </location>
</feature>
<feature type="region of interest" description="Disordered" evidence="1">
    <location>
        <begin position="755"/>
        <end position="793"/>
    </location>
</feature>
<reference evidence="3" key="1">
    <citation type="submission" date="2025-08" db="UniProtKB">
        <authorList>
            <consortium name="RefSeq"/>
        </authorList>
    </citation>
    <scope>IDENTIFICATION</scope>
    <source>
        <tissue evidence="3">Testes</tissue>
    </source>
</reference>
<feature type="region of interest" description="Disordered" evidence="1">
    <location>
        <begin position="229"/>
        <end position="417"/>
    </location>
</feature>
<feature type="compositionally biased region" description="Basic and acidic residues" evidence="1">
    <location>
        <begin position="537"/>
        <end position="558"/>
    </location>
</feature>
<feature type="compositionally biased region" description="Acidic residues" evidence="1">
    <location>
        <begin position="85"/>
        <end position="94"/>
    </location>
</feature>
<dbReference type="GeneID" id="102801998"/>
<feature type="compositionally biased region" description="Polar residues" evidence="1">
    <location>
        <begin position="308"/>
        <end position="319"/>
    </location>
</feature>
<protein>
    <submittedName>
        <fullName evidence="3">Dentin sialophosphoprotein-like</fullName>
    </submittedName>
</protein>
<accession>A0ABM0LZ14</accession>
<dbReference type="Proteomes" id="UP000694865">
    <property type="component" value="Unplaced"/>
</dbReference>
<feature type="compositionally biased region" description="Basic and acidic residues" evidence="1">
    <location>
        <begin position="642"/>
        <end position="651"/>
    </location>
</feature>
<feature type="compositionally biased region" description="Basic residues" evidence="1">
    <location>
        <begin position="592"/>
        <end position="606"/>
    </location>
</feature>
<feature type="compositionally biased region" description="Basic and acidic residues" evidence="1">
    <location>
        <begin position="140"/>
        <end position="166"/>
    </location>
</feature>